<protein>
    <submittedName>
        <fullName evidence="1">Uncharacterized protein</fullName>
    </submittedName>
</protein>
<evidence type="ECO:0000313" key="2">
    <source>
        <dbReference type="Proteomes" id="UP000652761"/>
    </source>
</evidence>
<accession>A0A843WTE7</accession>
<name>A0A843WTE7_COLES</name>
<comment type="caution">
    <text evidence="1">The sequence shown here is derived from an EMBL/GenBank/DDBJ whole genome shotgun (WGS) entry which is preliminary data.</text>
</comment>
<organism evidence="1 2">
    <name type="scientific">Colocasia esculenta</name>
    <name type="common">Wild taro</name>
    <name type="synonym">Arum esculentum</name>
    <dbReference type="NCBI Taxonomy" id="4460"/>
    <lineage>
        <taxon>Eukaryota</taxon>
        <taxon>Viridiplantae</taxon>
        <taxon>Streptophyta</taxon>
        <taxon>Embryophyta</taxon>
        <taxon>Tracheophyta</taxon>
        <taxon>Spermatophyta</taxon>
        <taxon>Magnoliopsida</taxon>
        <taxon>Liliopsida</taxon>
        <taxon>Araceae</taxon>
        <taxon>Aroideae</taxon>
        <taxon>Colocasieae</taxon>
        <taxon>Colocasia</taxon>
    </lineage>
</organism>
<proteinExistence type="predicted"/>
<dbReference type="EMBL" id="NMUH01003941">
    <property type="protein sequence ID" value="MQM07725.1"/>
    <property type="molecule type" value="Genomic_DNA"/>
</dbReference>
<reference evidence="1" key="1">
    <citation type="submission" date="2017-07" db="EMBL/GenBank/DDBJ databases">
        <title>Taro Niue Genome Assembly and Annotation.</title>
        <authorList>
            <person name="Atibalentja N."/>
            <person name="Keating K."/>
            <person name="Fields C.J."/>
        </authorList>
    </citation>
    <scope>NUCLEOTIDE SEQUENCE</scope>
    <source>
        <strain evidence="1">Niue_2</strain>
        <tissue evidence="1">Leaf</tissue>
    </source>
</reference>
<dbReference type="AlphaFoldDB" id="A0A843WTE7"/>
<keyword evidence="2" id="KW-1185">Reference proteome</keyword>
<evidence type="ECO:0000313" key="1">
    <source>
        <dbReference type="EMBL" id="MQM07725.1"/>
    </source>
</evidence>
<sequence length="146" mass="16247">MASFEKATFGPPAKQSRKLYSTDERVAAAIPGDVGLEACVLTWFWRVEAVRSVENTDRASFCEFFLLKLGVHRIEDLSWFLCEHRSTWLMSEKATGRAVVFRSRALALSRSGVAIAACRAVAFLTRQWPSSRSSVLISVTSETLKG</sequence>
<dbReference type="Proteomes" id="UP000652761">
    <property type="component" value="Unassembled WGS sequence"/>
</dbReference>
<gene>
    <name evidence="1" type="ORF">Taro_040569</name>
</gene>